<dbReference type="EMBL" id="WTYW01000005">
    <property type="protein sequence ID" value="MXO86933.1"/>
    <property type="molecule type" value="Genomic_DNA"/>
</dbReference>
<feature type="compositionally biased region" description="Basic and acidic residues" evidence="1">
    <location>
        <begin position="162"/>
        <end position="172"/>
    </location>
</feature>
<feature type="compositionally biased region" description="Basic and acidic residues" evidence="1">
    <location>
        <begin position="74"/>
        <end position="93"/>
    </location>
</feature>
<feature type="transmembrane region" description="Helical" evidence="2">
    <location>
        <begin position="201"/>
        <end position="224"/>
    </location>
</feature>
<feature type="domain" description="Zinc finger/thioredoxin putative" evidence="3">
    <location>
        <begin position="1"/>
        <end position="36"/>
    </location>
</feature>
<feature type="compositionally biased region" description="Low complexity" evidence="1">
    <location>
        <begin position="110"/>
        <end position="120"/>
    </location>
</feature>
<evidence type="ECO:0000259" key="3">
    <source>
        <dbReference type="Pfam" id="PF13717"/>
    </source>
</evidence>
<gene>
    <name evidence="4" type="ORF">GRI38_12940</name>
</gene>
<proteinExistence type="predicted"/>
<sequence length="335" mass="36241">MIIACPACKTRYVVPDDAVGIEGRTVRCAKCKHSWFQEGPELAPRDEALSESRAPQAEDAPSEPVREATALSSSHEDDAAGEVAARRDERDEAVPATAPPPEETSRDATADAPGGDAAYAETPDEDASRDDERDFSREHEAAAPREASMVDPAPGYISAPAEDPHDSYADEHADDVAGGRVEYADTDYAPPARSRRNPLKLFTIAAAAFAILALAAIAAIQVWGLPDWATSGPQFAEDQPDLKLDFPIQDQQRRTLSDNTEYFGARGTITNVGTETRRVPPVLIVLRDENLKIVYSFEAQPPKDELAPGESMVISEAVADFPRSARYADFGWSTS</sequence>
<protein>
    <submittedName>
        <fullName evidence="4">Thioredoxin</fullName>
    </submittedName>
</protein>
<keyword evidence="5" id="KW-1185">Reference proteome</keyword>
<dbReference type="Pfam" id="PF13717">
    <property type="entry name" value="Zn_ribbon_4"/>
    <property type="match status" value="1"/>
</dbReference>
<dbReference type="NCBIfam" id="TIGR02098">
    <property type="entry name" value="MJ0042_CXXC"/>
    <property type="match status" value="1"/>
</dbReference>
<keyword evidence="2" id="KW-1133">Transmembrane helix</keyword>
<reference evidence="4 5" key="1">
    <citation type="submission" date="2019-12" db="EMBL/GenBank/DDBJ databases">
        <title>Genomic-based taxomic classification of the family Erythrobacteraceae.</title>
        <authorList>
            <person name="Xu L."/>
        </authorList>
    </citation>
    <scope>NUCLEOTIDE SEQUENCE [LARGE SCALE GENOMIC DNA]</scope>
    <source>
        <strain evidence="4 5">MCCC 1A09962</strain>
    </source>
</reference>
<evidence type="ECO:0000256" key="2">
    <source>
        <dbReference type="SAM" id="Phobius"/>
    </source>
</evidence>
<evidence type="ECO:0000313" key="4">
    <source>
        <dbReference type="EMBL" id="MXO86933.1"/>
    </source>
</evidence>
<dbReference type="Proteomes" id="UP000433104">
    <property type="component" value="Unassembled WGS sequence"/>
</dbReference>
<feature type="region of interest" description="Disordered" evidence="1">
    <location>
        <begin position="41"/>
        <end position="172"/>
    </location>
</feature>
<dbReference type="AlphaFoldDB" id="A0A844ZHN1"/>
<dbReference type="InterPro" id="IPR011723">
    <property type="entry name" value="Znf/thioredoxin_put"/>
</dbReference>
<keyword evidence="2" id="KW-0812">Transmembrane</keyword>
<comment type="caution">
    <text evidence="4">The sequence shown here is derived from an EMBL/GenBank/DDBJ whole genome shotgun (WGS) entry which is preliminary data.</text>
</comment>
<organism evidence="4 5">
    <name type="scientific">Parapontixanthobacter aurantiacus</name>
    <dbReference type="NCBI Taxonomy" id="1463599"/>
    <lineage>
        <taxon>Bacteria</taxon>
        <taxon>Pseudomonadati</taxon>
        <taxon>Pseudomonadota</taxon>
        <taxon>Alphaproteobacteria</taxon>
        <taxon>Sphingomonadales</taxon>
        <taxon>Erythrobacteraceae</taxon>
        <taxon>Parapontixanthobacter</taxon>
    </lineage>
</organism>
<evidence type="ECO:0000313" key="5">
    <source>
        <dbReference type="Proteomes" id="UP000433104"/>
    </source>
</evidence>
<dbReference type="RefSeq" id="WP_160684930.1">
    <property type="nucleotide sequence ID" value="NZ_WTYW01000005.1"/>
</dbReference>
<feature type="compositionally biased region" description="Basic and acidic residues" evidence="1">
    <location>
        <begin position="130"/>
        <end position="143"/>
    </location>
</feature>
<name>A0A844ZHN1_9SPHN</name>
<accession>A0A844ZHN1</accession>
<keyword evidence="2" id="KW-0472">Membrane</keyword>
<evidence type="ECO:0000256" key="1">
    <source>
        <dbReference type="SAM" id="MobiDB-lite"/>
    </source>
</evidence>
<dbReference type="OrthoDB" id="7159357at2"/>